<dbReference type="InterPro" id="IPR041698">
    <property type="entry name" value="Methyltransf_25"/>
</dbReference>
<dbReference type="CDD" id="cd02440">
    <property type="entry name" value="AdoMet_MTases"/>
    <property type="match status" value="1"/>
</dbReference>
<proteinExistence type="predicted"/>
<dbReference type="RefSeq" id="WP_025489744.1">
    <property type="nucleotide sequence ID" value="NZ_JBKVAZ010000002.1"/>
</dbReference>
<dbReference type="PANTHER" id="PTHR43667">
    <property type="entry name" value="CYCLOPROPANE-FATTY-ACYL-PHOSPHOLIPID SYNTHASE"/>
    <property type="match status" value="1"/>
</dbReference>
<dbReference type="EMBL" id="QVLU01000002">
    <property type="protein sequence ID" value="RGE73994.1"/>
    <property type="molecule type" value="Genomic_DNA"/>
</dbReference>
<protein>
    <submittedName>
        <fullName evidence="2">Class I SAM-dependent methyltransferase</fullName>
    </submittedName>
</protein>
<keyword evidence="2" id="KW-0808">Transferase</keyword>
<evidence type="ECO:0000259" key="1">
    <source>
        <dbReference type="Pfam" id="PF13649"/>
    </source>
</evidence>
<name>A0A3E3J3T4_9FIRM</name>
<dbReference type="Gene3D" id="3.40.50.150">
    <property type="entry name" value="Vaccinia Virus protein VP39"/>
    <property type="match status" value="1"/>
</dbReference>
<sequence>MDKFISHGNNVNLRQIREAERFSHIEVYKSRELFREGSWLQKPVRTITDLYPCFETCRDIRMLDLGCGVGRNCIPFAMRFPETCKIEGVDILETAITMLHENCVKYGVEKNITGHIAPLEYYPIRKNSYDFIIAVSALEHVESETAFTDILWKIGNGISKNGMVCLIINSDITEIDLEKGCQVTPQFEVNMKTETLIELINAVFCGWKTEKLTEKQQSYEIPRAFGTVQLNTCVVTYVGRRMD</sequence>
<dbReference type="Proteomes" id="UP000261166">
    <property type="component" value="Unassembled WGS sequence"/>
</dbReference>
<dbReference type="Pfam" id="PF13649">
    <property type="entry name" value="Methyltransf_25"/>
    <property type="match status" value="1"/>
</dbReference>
<dbReference type="OrthoDB" id="9804312at2"/>
<evidence type="ECO:0000313" key="3">
    <source>
        <dbReference type="Proteomes" id="UP000261166"/>
    </source>
</evidence>
<reference evidence="2 3" key="1">
    <citation type="submission" date="2018-08" db="EMBL/GenBank/DDBJ databases">
        <title>A genome reference for cultivated species of the human gut microbiota.</title>
        <authorList>
            <person name="Zou Y."/>
            <person name="Xue W."/>
            <person name="Luo G."/>
        </authorList>
    </citation>
    <scope>NUCLEOTIDE SEQUENCE [LARGE SCALE GENOMIC DNA]</scope>
    <source>
        <strain evidence="2 3">AF26-4BH</strain>
    </source>
</reference>
<gene>
    <name evidence="2" type="ORF">DWY69_02570</name>
</gene>
<accession>A0A3E3J3T4</accession>
<evidence type="ECO:0000313" key="2">
    <source>
        <dbReference type="EMBL" id="RGE73994.1"/>
    </source>
</evidence>
<dbReference type="GO" id="GO:0008168">
    <property type="term" value="F:methyltransferase activity"/>
    <property type="evidence" value="ECO:0007669"/>
    <property type="project" value="UniProtKB-KW"/>
</dbReference>
<dbReference type="SUPFAM" id="SSF53335">
    <property type="entry name" value="S-adenosyl-L-methionine-dependent methyltransferases"/>
    <property type="match status" value="1"/>
</dbReference>
<dbReference type="PANTHER" id="PTHR43667:SF2">
    <property type="entry name" value="FATTY ACID C-METHYL TRANSFERASE"/>
    <property type="match status" value="1"/>
</dbReference>
<comment type="caution">
    <text evidence="2">The sequence shown here is derived from an EMBL/GenBank/DDBJ whole genome shotgun (WGS) entry which is preliminary data.</text>
</comment>
<feature type="domain" description="Methyltransferase" evidence="1">
    <location>
        <begin position="63"/>
        <end position="144"/>
    </location>
</feature>
<dbReference type="InterPro" id="IPR029063">
    <property type="entry name" value="SAM-dependent_MTases_sf"/>
</dbReference>
<dbReference type="AlphaFoldDB" id="A0A3E3J3T4"/>
<keyword evidence="2" id="KW-0489">Methyltransferase</keyword>
<dbReference type="InterPro" id="IPR050723">
    <property type="entry name" value="CFA/CMAS"/>
</dbReference>
<organism evidence="2 3">
    <name type="scientific">Eisenbergiella massiliensis</name>
    <dbReference type="NCBI Taxonomy" id="1720294"/>
    <lineage>
        <taxon>Bacteria</taxon>
        <taxon>Bacillati</taxon>
        <taxon>Bacillota</taxon>
        <taxon>Clostridia</taxon>
        <taxon>Lachnospirales</taxon>
        <taxon>Lachnospiraceae</taxon>
        <taxon>Eisenbergiella</taxon>
    </lineage>
</organism>
<dbReference type="GO" id="GO:0032259">
    <property type="term" value="P:methylation"/>
    <property type="evidence" value="ECO:0007669"/>
    <property type="project" value="UniProtKB-KW"/>
</dbReference>